<evidence type="ECO:0000256" key="1">
    <source>
        <dbReference type="ARBA" id="ARBA00007317"/>
    </source>
</evidence>
<feature type="domain" description="Lipoyl-binding" evidence="11">
    <location>
        <begin position="2"/>
        <end position="75"/>
    </location>
</feature>
<dbReference type="EMBL" id="BSPW01000094">
    <property type="protein sequence ID" value="GLT20163.1"/>
    <property type="molecule type" value="Genomic_DNA"/>
</dbReference>
<comment type="similarity">
    <text evidence="1 9">Belongs to the 2-oxoacid dehydrogenase family.</text>
</comment>
<dbReference type="SUPFAM" id="SSF47005">
    <property type="entry name" value="Peripheral subunit-binding domain of 2-oxo acid dehydrogenase complex"/>
    <property type="match status" value="1"/>
</dbReference>
<gene>
    <name evidence="13" type="ORF">GCM10007938_39460</name>
</gene>
<protein>
    <recommendedName>
        <fullName evidence="9">Acetyltransferase component of pyruvate dehydrogenase complex</fullName>
        <ecNumber evidence="9">2.3.1.12</ecNumber>
    </recommendedName>
</protein>
<dbReference type="RefSeq" id="WP_284193983.1">
    <property type="nucleotide sequence ID" value="NZ_BSPW01000094.1"/>
</dbReference>
<feature type="compositionally biased region" description="Low complexity" evidence="10">
    <location>
        <begin position="282"/>
        <end position="305"/>
    </location>
</feature>
<dbReference type="Pfam" id="PF00364">
    <property type="entry name" value="Biotin_lipoyl"/>
    <property type="match status" value="3"/>
</dbReference>
<dbReference type="Gene3D" id="3.30.559.10">
    <property type="entry name" value="Chloramphenicol acetyltransferase-like domain"/>
    <property type="match status" value="1"/>
</dbReference>
<evidence type="ECO:0000256" key="3">
    <source>
        <dbReference type="ARBA" id="ARBA00022679"/>
    </source>
</evidence>
<reference evidence="14" key="1">
    <citation type="journal article" date="2019" name="Int. J. Syst. Evol. Microbiol.">
        <title>The Global Catalogue of Microorganisms (GCM) 10K type strain sequencing project: providing services to taxonomists for standard genome sequencing and annotation.</title>
        <authorList>
            <consortium name="The Broad Institute Genomics Platform"/>
            <consortium name="The Broad Institute Genome Sequencing Center for Infectious Disease"/>
            <person name="Wu L."/>
            <person name="Ma J."/>
        </authorList>
    </citation>
    <scope>NUCLEOTIDE SEQUENCE [LARGE SCALE GENOMIC DNA]</scope>
    <source>
        <strain evidence="14">NBRC 108723</strain>
    </source>
</reference>
<comment type="function">
    <text evidence="7">The pyruvate dehydrogenase complex catalyzes the overall conversion of pyruvate to acetyl-CoA and CO(2). It contains multiple copies of three enzymatic components: pyruvate dehydrogenase (E1), dihydrolipoamide acetyltransferase (E2) and lipoamide dehydrogenase (E3).</text>
</comment>
<dbReference type="InterPro" id="IPR023213">
    <property type="entry name" value="CAT-like_dom_sf"/>
</dbReference>
<keyword evidence="3 9" id="KW-0808">Transferase</keyword>
<evidence type="ECO:0000256" key="4">
    <source>
        <dbReference type="ARBA" id="ARBA00022737"/>
    </source>
</evidence>
<evidence type="ECO:0000256" key="8">
    <source>
        <dbReference type="ARBA" id="ARBA00048370"/>
    </source>
</evidence>
<dbReference type="EC" id="2.3.1.12" evidence="9"/>
<feature type="domain" description="Lipoyl-binding" evidence="11">
    <location>
        <begin position="200"/>
        <end position="273"/>
    </location>
</feature>
<dbReference type="SUPFAM" id="SSF52777">
    <property type="entry name" value="CoA-dependent acyltransferases"/>
    <property type="match status" value="1"/>
</dbReference>
<dbReference type="Pfam" id="PF00198">
    <property type="entry name" value="2-oxoacid_dh"/>
    <property type="match status" value="1"/>
</dbReference>
<evidence type="ECO:0000259" key="12">
    <source>
        <dbReference type="PROSITE" id="PS51826"/>
    </source>
</evidence>
<sequence>MAIEINVPDIGADEVEVTEILVSVGDKVEEEQSLITVEGDKASMEVPASTAGIVKEIKVAEGDKVSTGSLIMVFVAEDSAAEAKPAAEVSPAVAPASVSELKEVHVPDIGGDEVEVTEIMVSVGDSITEEQSLLTVEGDKASMEVPAPFSGTLKEIKVASGDKVTTGSLIMVFEVAGTGAPAATVAVDTPVAAAPSASAVKEVNVPDIGGDEVEVTEIMVAVGDTVEEEQSLITVEGDKASMEVPAPFAGTIKDIKISAGDKVSTGSLIMVFEVAGATPAPVAAPTSAQTPAPAASAPKSEAVAPTASGDFQENNEYSHASPVVRRLAREFGVNLAKVKGTGRKSRILKEDVQSYVKEALKRLESGAGAASGKGDGAALGLLPWPNVDFSKFGETEIQPLSRIKKISGANLHRNWVMIPHVTQWDNADITELEAFRKEQNAIEAKKDSGMKITPLVFIMKAAAKALEAFPAFNSSLSEDGESLILKKYVNIGIAVDTPNGLVVPVFKDVNKKGIYELSEELMLVSKKARAGKLTAADMQGGCFTISSLGGIGGTAFTPIVNAPEVGILGVSKSEMKPVWNGKEFEPRLQLPLSLSYDHRVIDGAEGARFITYLNGCLSDIRRLVL</sequence>
<dbReference type="InterPro" id="IPR011053">
    <property type="entry name" value="Single_hybrid_motif"/>
</dbReference>
<evidence type="ECO:0000256" key="10">
    <source>
        <dbReference type="SAM" id="MobiDB-lite"/>
    </source>
</evidence>
<dbReference type="InterPro" id="IPR003016">
    <property type="entry name" value="2-oxoA_DH_lipoyl-BS"/>
</dbReference>
<evidence type="ECO:0000256" key="6">
    <source>
        <dbReference type="ARBA" id="ARBA00023315"/>
    </source>
</evidence>
<dbReference type="InterPro" id="IPR001078">
    <property type="entry name" value="2-oxoacid_DH_actylTfrase"/>
</dbReference>
<evidence type="ECO:0000313" key="14">
    <source>
        <dbReference type="Proteomes" id="UP001157138"/>
    </source>
</evidence>
<dbReference type="PROSITE" id="PS00189">
    <property type="entry name" value="LIPOYL"/>
    <property type="match status" value="3"/>
</dbReference>
<evidence type="ECO:0000256" key="5">
    <source>
        <dbReference type="ARBA" id="ARBA00022823"/>
    </source>
</evidence>
<dbReference type="InterPro" id="IPR004167">
    <property type="entry name" value="PSBD"/>
</dbReference>
<comment type="subunit">
    <text evidence="2 9">Forms a 24-polypeptide structural core with octahedral symmetry.</text>
</comment>
<dbReference type="SUPFAM" id="SSF51230">
    <property type="entry name" value="Single hybrid motif"/>
    <property type="match status" value="3"/>
</dbReference>
<evidence type="ECO:0000259" key="11">
    <source>
        <dbReference type="PROSITE" id="PS50968"/>
    </source>
</evidence>
<keyword evidence="5 9" id="KW-0450">Lipoyl</keyword>
<evidence type="ECO:0000256" key="7">
    <source>
        <dbReference type="ARBA" id="ARBA00025211"/>
    </source>
</evidence>
<comment type="caution">
    <text evidence="13">The sequence shown here is derived from an EMBL/GenBank/DDBJ whole genome shotgun (WGS) entry which is preliminary data.</text>
</comment>
<feature type="domain" description="Peripheral subunit-binding (PSBD)" evidence="12">
    <location>
        <begin position="319"/>
        <end position="356"/>
    </location>
</feature>
<keyword evidence="4" id="KW-0677">Repeat</keyword>
<dbReference type="PROSITE" id="PS51826">
    <property type="entry name" value="PSBD"/>
    <property type="match status" value="1"/>
</dbReference>
<dbReference type="PANTHER" id="PTHR43178">
    <property type="entry name" value="DIHYDROLIPOAMIDE ACETYLTRANSFERASE COMPONENT OF PYRUVATE DEHYDROGENASE COMPLEX"/>
    <property type="match status" value="1"/>
</dbReference>
<dbReference type="CDD" id="cd06849">
    <property type="entry name" value="lipoyl_domain"/>
    <property type="match status" value="3"/>
</dbReference>
<dbReference type="NCBIfam" id="TIGR01348">
    <property type="entry name" value="PDHac_trf_long"/>
    <property type="match status" value="1"/>
</dbReference>
<keyword evidence="14" id="KW-1185">Reference proteome</keyword>
<feature type="region of interest" description="Disordered" evidence="10">
    <location>
        <begin position="282"/>
        <end position="314"/>
    </location>
</feature>
<keyword evidence="6 9" id="KW-0012">Acyltransferase</keyword>
<dbReference type="InterPro" id="IPR000089">
    <property type="entry name" value="Biotin_lipoyl"/>
</dbReference>
<keyword evidence="13" id="KW-0670">Pyruvate</keyword>
<dbReference type="Proteomes" id="UP001157138">
    <property type="component" value="Unassembled WGS sequence"/>
</dbReference>
<accession>A0ABQ6F3S0</accession>
<comment type="catalytic activity">
    <reaction evidence="8 9">
        <text>N(6)-[(R)-dihydrolipoyl]-L-lysyl-[protein] + acetyl-CoA = N(6)-[(R)-S(8)-acetyldihydrolipoyl]-L-lysyl-[protein] + CoA</text>
        <dbReference type="Rhea" id="RHEA:17017"/>
        <dbReference type="Rhea" id="RHEA-COMP:10475"/>
        <dbReference type="Rhea" id="RHEA-COMP:10478"/>
        <dbReference type="ChEBI" id="CHEBI:57287"/>
        <dbReference type="ChEBI" id="CHEBI:57288"/>
        <dbReference type="ChEBI" id="CHEBI:83100"/>
        <dbReference type="ChEBI" id="CHEBI:83111"/>
        <dbReference type="EC" id="2.3.1.12"/>
    </reaction>
</comment>
<name>A0ABQ6F3S0_9VIBR</name>
<dbReference type="Pfam" id="PF02817">
    <property type="entry name" value="E3_binding"/>
    <property type="match status" value="1"/>
</dbReference>
<dbReference type="Gene3D" id="4.10.320.10">
    <property type="entry name" value="E3-binding domain"/>
    <property type="match status" value="1"/>
</dbReference>
<dbReference type="InterPro" id="IPR050743">
    <property type="entry name" value="2-oxoacid_DH_E2_comp"/>
</dbReference>
<organism evidence="13 14">
    <name type="scientific">Vibrio zhanjiangensis</name>
    <dbReference type="NCBI Taxonomy" id="1046128"/>
    <lineage>
        <taxon>Bacteria</taxon>
        <taxon>Pseudomonadati</taxon>
        <taxon>Pseudomonadota</taxon>
        <taxon>Gammaproteobacteria</taxon>
        <taxon>Vibrionales</taxon>
        <taxon>Vibrionaceae</taxon>
        <taxon>Vibrio</taxon>
    </lineage>
</organism>
<dbReference type="Gene3D" id="2.40.50.100">
    <property type="match status" value="3"/>
</dbReference>
<comment type="cofactor">
    <cofactor evidence="9">
        <name>(R)-lipoate</name>
        <dbReference type="ChEBI" id="CHEBI:83088"/>
    </cofactor>
    <text evidence="9">Binds 3 lipoyl cofactors covalently.</text>
</comment>
<dbReference type="NCBIfam" id="NF008814">
    <property type="entry name" value="PRK11854.1"/>
    <property type="match status" value="1"/>
</dbReference>
<feature type="domain" description="Lipoyl-binding" evidence="11">
    <location>
        <begin position="101"/>
        <end position="174"/>
    </location>
</feature>
<proteinExistence type="inferred from homology"/>
<dbReference type="InterPro" id="IPR006256">
    <property type="entry name" value="AcTrfase_Pyrv_DH_cplx"/>
</dbReference>
<evidence type="ECO:0000313" key="13">
    <source>
        <dbReference type="EMBL" id="GLT20163.1"/>
    </source>
</evidence>
<dbReference type="PANTHER" id="PTHR43178:SF2">
    <property type="entry name" value="DIHYDROLIPOYLLYSINE-RESIDUE ACETYLTRANSFERASE COMPONENT OF PYRUVATE DEHYDROGENASE COMPLEX"/>
    <property type="match status" value="1"/>
</dbReference>
<evidence type="ECO:0000256" key="2">
    <source>
        <dbReference type="ARBA" id="ARBA00011484"/>
    </source>
</evidence>
<evidence type="ECO:0000256" key="9">
    <source>
        <dbReference type="RuleBase" id="RU361137"/>
    </source>
</evidence>
<dbReference type="InterPro" id="IPR036625">
    <property type="entry name" value="E3-bd_dom_sf"/>
</dbReference>
<dbReference type="PROSITE" id="PS50968">
    <property type="entry name" value="BIOTINYL_LIPOYL"/>
    <property type="match status" value="3"/>
</dbReference>